<name>A0A0S4JFI1_BODSA</name>
<dbReference type="Proteomes" id="UP000051952">
    <property type="component" value="Unassembled WGS sequence"/>
</dbReference>
<sequence>MPNLVVNVTFNPPVVKLMGATLREETIHKLEQVLPNVTTTHVSHNKEAPKFQLLQNPSHWHADLGQHYCDQLGRSLIFLALIETLEGEDWKLKGTNTVTHPDNGKDSTKFFFFRA</sequence>
<gene>
    <name evidence="1" type="ORF">BSAL_18095</name>
</gene>
<evidence type="ECO:0000313" key="2">
    <source>
        <dbReference type="Proteomes" id="UP000051952"/>
    </source>
</evidence>
<protein>
    <submittedName>
        <fullName evidence="1">Uncharacterized protein</fullName>
    </submittedName>
</protein>
<dbReference type="EMBL" id="CYKH01001681">
    <property type="protein sequence ID" value="CUG88896.1"/>
    <property type="molecule type" value="Genomic_DNA"/>
</dbReference>
<reference evidence="2" key="1">
    <citation type="submission" date="2015-09" db="EMBL/GenBank/DDBJ databases">
        <authorList>
            <consortium name="Pathogen Informatics"/>
        </authorList>
    </citation>
    <scope>NUCLEOTIDE SEQUENCE [LARGE SCALE GENOMIC DNA]</scope>
    <source>
        <strain evidence="2">Lake Konstanz</strain>
    </source>
</reference>
<proteinExistence type="predicted"/>
<keyword evidence="2" id="KW-1185">Reference proteome</keyword>
<dbReference type="CDD" id="cd22648">
    <property type="entry name" value="Q4D6Q6-like"/>
    <property type="match status" value="1"/>
</dbReference>
<dbReference type="PANTHER" id="PTHR39665">
    <property type="entry name" value="PARAFLAGELLAR ROD COMPONENT-RELATED"/>
    <property type="match status" value="1"/>
</dbReference>
<dbReference type="AlphaFoldDB" id="A0A0S4JFI1"/>
<dbReference type="VEuPathDB" id="TriTrypDB:BSAL_18095"/>
<evidence type="ECO:0000313" key="1">
    <source>
        <dbReference type="EMBL" id="CUG88896.1"/>
    </source>
</evidence>
<dbReference type="OMA" id="PSHWHAD"/>
<dbReference type="OrthoDB" id="275184at2759"/>
<dbReference type="PANTHER" id="PTHR39665:SF1">
    <property type="entry name" value="PARAFLAGELLAR ROD COMPONENT"/>
    <property type="match status" value="1"/>
</dbReference>
<organism evidence="1 2">
    <name type="scientific">Bodo saltans</name>
    <name type="common">Flagellated protozoan</name>
    <dbReference type="NCBI Taxonomy" id="75058"/>
    <lineage>
        <taxon>Eukaryota</taxon>
        <taxon>Discoba</taxon>
        <taxon>Euglenozoa</taxon>
        <taxon>Kinetoplastea</taxon>
        <taxon>Metakinetoplastina</taxon>
        <taxon>Eubodonida</taxon>
        <taxon>Bodonidae</taxon>
        <taxon>Bodo</taxon>
    </lineage>
</organism>
<accession>A0A0S4JFI1</accession>